<proteinExistence type="predicted"/>
<feature type="domain" description="C2H2-type" evidence="7">
    <location>
        <begin position="249"/>
        <end position="276"/>
    </location>
</feature>
<keyword evidence="4" id="KW-0862">Zinc</keyword>
<sequence>MECDPGIMQVDILLKEIRDMISQEFKSTEQHIKIEFAQMQENMENIISKILLETKNVEIKKNAVPVEEISQPLHVESDIGICVEKVYSLNASIVPAVEVVKEESFLLEKYEVSQTESDDPSIPVLNKFPTQSDIGVNATVKTIAPRSCVKRNSDEECSDFFEMFFDKPAASDGINACNVNAQVFVENNRKKHFTCKFCDKIFKQKSHLKYHIRTHTGERPYQCKVCQKSFTIRSNVQTHMKIHNEERPYQCKVCQKSFTQNKGLQTHMRIHTGERPYQCEVCEKSFNQSGHLKRHMIIHTGERPYQCQICHTSFASSSNLQTHTRIHNVEQPYQCEDLDISIQFNSSNSFQGPESLWEAFPRDYKAHNVP</sequence>
<keyword evidence="9" id="KW-1185">Reference proteome</keyword>
<evidence type="ECO:0000259" key="7">
    <source>
        <dbReference type="PROSITE" id="PS50157"/>
    </source>
</evidence>
<dbReference type="SMART" id="SM00355">
    <property type="entry name" value="ZnF_C2H2"/>
    <property type="match status" value="5"/>
</dbReference>
<dbReference type="PANTHER" id="PTHR23235:SF142">
    <property type="entry name" value="ZINC FINGER PROTEIN 384"/>
    <property type="match status" value="1"/>
</dbReference>
<evidence type="ECO:0000256" key="5">
    <source>
        <dbReference type="ARBA" id="ARBA00023242"/>
    </source>
</evidence>
<dbReference type="Proteomes" id="UP001642483">
    <property type="component" value="Unassembled WGS sequence"/>
</dbReference>
<dbReference type="SUPFAM" id="SSF57667">
    <property type="entry name" value="beta-beta-alpha zinc fingers"/>
    <property type="match status" value="3"/>
</dbReference>
<keyword evidence="3 6" id="KW-0863">Zinc-finger</keyword>
<keyword evidence="1" id="KW-0479">Metal-binding</keyword>
<reference evidence="8 9" key="1">
    <citation type="submission" date="2024-02" db="EMBL/GenBank/DDBJ databases">
        <authorList>
            <person name="Daric V."/>
            <person name="Darras S."/>
        </authorList>
    </citation>
    <scope>NUCLEOTIDE SEQUENCE [LARGE SCALE GENOMIC DNA]</scope>
</reference>
<evidence type="ECO:0000256" key="3">
    <source>
        <dbReference type="ARBA" id="ARBA00022771"/>
    </source>
</evidence>
<evidence type="ECO:0000256" key="4">
    <source>
        <dbReference type="ARBA" id="ARBA00022833"/>
    </source>
</evidence>
<dbReference type="PROSITE" id="PS50157">
    <property type="entry name" value="ZINC_FINGER_C2H2_2"/>
    <property type="match status" value="5"/>
</dbReference>
<protein>
    <recommendedName>
        <fullName evidence="7">C2H2-type domain-containing protein</fullName>
    </recommendedName>
</protein>
<feature type="domain" description="C2H2-type" evidence="7">
    <location>
        <begin position="277"/>
        <end position="304"/>
    </location>
</feature>
<dbReference type="InterPro" id="IPR036236">
    <property type="entry name" value="Znf_C2H2_sf"/>
</dbReference>
<evidence type="ECO:0000313" key="8">
    <source>
        <dbReference type="EMBL" id="CAK8672761.1"/>
    </source>
</evidence>
<keyword evidence="5" id="KW-0539">Nucleus</keyword>
<name>A0ABP0EZ64_CLALP</name>
<evidence type="ECO:0000256" key="1">
    <source>
        <dbReference type="ARBA" id="ARBA00022723"/>
    </source>
</evidence>
<gene>
    <name evidence="8" type="ORF">CVLEPA_LOCUS2449</name>
</gene>
<accession>A0ABP0EZ64</accession>
<dbReference type="PANTHER" id="PTHR23235">
    <property type="entry name" value="KRUEPPEL-LIKE TRANSCRIPTION FACTOR"/>
    <property type="match status" value="1"/>
</dbReference>
<evidence type="ECO:0000313" key="9">
    <source>
        <dbReference type="Proteomes" id="UP001642483"/>
    </source>
</evidence>
<dbReference type="EMBL" id="CAWYQH010000001">
    <property type="protein sequence ID" value="CAK8672761.1"/>
    <property type="molecule type" value="Genomic_DNA"/>
</dbReference>
<dbReference type="Pfam" id="PF13465">
    <property type="entry name" value="zf-H2C2_2"/>
    <property type="match status" value="1"/>
</dbReference>
<feature type="domain" description="C2H2-type" evidence="7">
    <location>
        <begin position="193"/>
        <end position="220"/>
    </location>
</feature>
<feature type="domain" description="C2H2-type" evidence="7">
    <location>
        <begin position="305"/>
        <end position="332"/>
    </location>
</feature>
<feature type="domain" description="C2H2-type" evidence="7">
    <location>
        <begin position="221"/>
        <end position="248"/>
    </location>
</feature>
<keyword evidence="2" id="KW-0677">Repeat</keyword>
<evidence type="ECO:0000256" key="2">
    <source>
        <dbReference type="ARBA" id="ARBA00022737"/>
    </source>
</evidence>
<dbReference type="InterPro" id="IPR013087">
    <property type="entry name" value="Znf_C2H2_type"/>
</dbReference>
<comment type="caution">
    <text evidence="8">The sequence shown here is derived from an EMBL/GenBank/DDBJ whole genome shotgun (WGS) entry which is preliminary data.</text>
</comment>
<evidence type="ECO:0000256" key="6">
    <source>
        <dbReference type="PROSITE-ProRule" id="PRU00042"/>
    </source>
</evidence>
<dbReference type="PROSITE" id="PS00028">
    <property type="entry name" value="ZINC_FINGER_C2H2_1"/>
    <property type="match status" value="5"/>
</dbReference>
<organism evidence="8 9">
    <name type="scientific">Clavelina lepadiformis</name>
    <name type="common">Light-bulb sea squirt</name>
    <name type="synonym">Ascidia lepadiformis</name>
    <dbReference type="NCBI Taxonomy" id="159417"/>
    <lineage>
        <taxon>Eukaryota</taxon>
        <taxon>Metazoa</taxon>
        <taxon>Chordata</taxon>
        <taxon>Tunicata</taxon>
        <taxon>Ascidiacea</taxon>
        <taxon>Aplousobranchia</taxon>
        <taxon>Clavelinidae</taxon>
        <taxon>Clavelina</taxon>
    </lineage>
</organism>
<dbReference type="Pfam" id="PF00096">
    <property type="entry name" value="zf-C2H2"/>
    <property type="match status" value="3"/>
</dbReference>
<dbReference type="Gene3D" id="3.30.160.60">
    <property type="entry name" value="Classic Zinc Finger"/>
    <property type="match status" value="5"/>
</dbReference>